<keyword evidence="3" id="KW-0418">Kinase</keyword>
<dbReference type="EMBL" id="CP012159">
    <property type="protein sequence ID" value="AKT44159.1"/>
    <property type="molecule type" value="Genomic_DNA"/>
</dbReference>
<evidence type="ECO:0000256" key="3">
    <source>
        <dbReference type="ARBA" id="ARBA00022777"/>
    </source>
</evidence>
<dbReference type="AlphaFoldDB" id="A0A0K1ETP6"/>
<name>A0A0K1ETP6_CHOCO</name>
<feature type="region of interest" description="Disordered" evidence="6">
    <location>
        <begin position="455"/>
        <end position="486"/>
    </location>
</feature>
<dbReference type="KEGG" id="ccro:CMC5_083990"/>
<feature type="transmembrane region" description="Helical" evidence="7">
    <location>
        <begin position="432"/>
        <end position="451"/>
    </location>
</feature>
<evidence type="ECO:0000313" key="9">
    <source>
        <dbReference type="EMBL" id="AKT44159.1"/>
    </source>
</evidence>
<dbReference type="SMART" id="SM00220">
    <property type="entry name" value="S_TKc"/>
    <property type="match status" value="1"/>
</dbReference>
<keyword evidence="4 5" id="KW-0067">ATP-binding</keyword>
<dbReference type="PANTHER" id="PTHR43289">
    <property type="entry name" value="MITOGEN-ACTIVATED PROTEIN KINASE KINASE KINASE 20-RELATED"/>
    <property type="match status" value="1"/>
</dbReference>
<keyword evidence="10" id="KW-1185">Reference proteome</keyword>
<keyword evidence="7" id="KW-0812">Transmembrane</keyword>
<organism evidence="9 10">
    <name type="scientific">Chondromyces crocatus</name>
    <dbReference type="NCBI Taxonomy" id="52"/>
    <lineage>
        <taxon>Bacteria</taxon>
        <taxon>Pseudomonadati</taxon>
        <taxon>Myxococcota</taxon>
        <taxon>Polyangia</taxon>
        <taxon>Polyangiales</taxon>
        <taxon>Polyangiaceae</taxon>
        <taxon>Chondromyces</taxon>
    </lineage>
</organism>
<dbReference type="CDD" id="cd14014">
    <property type="entry name" value="STKc_PknB_like"/>
    <property type="match status" value="1"/>
</dbReference>
<evidence type="ECO:0000256" key="6">
    <source>
        <dbReference type="SAM" id="MobiDB-lite"/>
    </source>
</evidence>
<feature type="region of interest" description="Disordered" evidence="6">
    <location>
        <begin position="344"/>
        <end position="417"/>
    </location>
</feature>
<evidence type="ECO:0000256" key="2">
    <source>
        <dbReference type="ARBA" id="ARBA00022741"/>
    </source>
</evidence>
<dbReference type="InterPro" id="IPR008271">
    <property type="entry name" value="Ser/Thr_kinase_AS"/>
</dbReference>
<dbReference type="PROSITE" id="PS50011">
    <property type="entry name" value="PROTEIN_KINASE_DOM"/>
    <property type="match status" value="1"/>
</dbReference>
<evidence type="ECO:0000259" key="8">
    <source>
        <dbReference type="PROSITE" id="PS50011"/>
    </source>
</evidence>
<feature type="binding site" evidence="5">
    <location>
        <position position="54"/>
    </location>
    <ligand>
        <name>ATP</name>
        <dbReference type="ChEBI" id="CHEBI:30616"/>
    </ligand>
</feature>
<evidence type="ECO:0000313" key="10">
    <source>
        <dbReference type="Proteomes" id="UP000067626"/>
    </source>
</evidence>
<dbReference type="Gene3D" id="1.10.510.10">
    <property type="entry name" value="Transferase(Phosphotransferase) domain 1"/>
    <property type="match status" value="1"/>
</dbReference>
<dbReference type="PROSITE" id="PS00107">
    <property type="entry name" value="PROTEIN_KINASE_ATP"/>
    <property type="match status" value="1"/>
</dbReference>
<keyword evidence="7" id="KW-0472">Membrane</keyword>
<dbReference type="PANTHER" id="PTHR43289:SF6">
    <property type="entry name" value="SERINE_THREONINE-PROTEIN KINASE NEKL-3"/>
    <property type="match status" value="1"/>
</dbReference>
<feature type="domain" description="Protein kinase" evidence="8">
    <location>
        <begin position="25"/>
        <end position="294"/>
    </location>
</feature>
<dbReference type="GO" id="GO:0005524">
    <property type="term" value="F:ATP binding"/>
    <property type="evidence" value="ECO:0007669"/>
    <property type="project" value="UniProtKB-UniRule"/>
</dbReference>
<dbReference type="InterPro" id="IPR017441">
    <property type="entry name" value="Protein_kinase_ATP_BS"/>
</dbReference>
<evidence type="ECO:0000256" key="1">
    <source>
        <dbReference type="ARBA" id="ARBA00022679"/>
    </source>
</evidence>
<evidence type="ECO:0000256" key="4">
    <source>
        <dbReference type="ARBA" id="ARBA00022840"/>
    </source>
</evidence>
<dbReference type="PROSITE" id="PS00108">
    <property type="entry name" value="PROTEIN_KINASE_ST"/>
    <property type="match status" value="1"/>
</dbReference>
<evidence type="ECO:0000256" key="5">
    <source>
        <dbReference type="PROSITE-ProRule" id="PRU10141"/>
    </source>
</evidence>
<dbReference type="InterPro" id="IPR000719">
    <property type="entry name" value="Prot_kinase_dom"/>
</dbReference>
<gene>
    <name evidence="9" type="ORF">CMC5_083990</name>
</gene>
<dbReference type="RefSeq" id="WP_156339268.1">
    <property type="nucleotide sequence ID" value="NZ_CP012159.1"/>
</dbReference>
<dbReference type="OrthoDB" id="5497253at2"/>
<dbReference type="SUPFAM" id="SSF56112">
    <property type="entry name" value="Protein kinase-like (PK-like)"/>
    <property type="match status" value="1"/>
</dbReference>
<dbReference type="Pfam" id="PF00069">
    <property type="entry name" value="Pkinase"/>
    <property type="match status" value="1"/>
</dbReference>
<feature type="compositionally biased region" description="Basic and acidic residues" evidence="6">
    <location>
        <begin position="455"/>
        <end position="465"/>
    </location>
</feature>
<protein>
    <recommendedName>
        <fullName evidence="8">Protein kinase domain-containing protein</fullName>
    </recommendedName>
</protein>
<keyword evidence="7" id="KW-1133">Transmembrane helix</keyword>
<reference evidence="9 10" key="1">
    <citation type="submission" date="2015-07" db="EMBL/GenBank/DDBJ databases">
        <title>Genome analysis of myxobacterium Chondromyces crocatus Cm c5 reveals a high potential for natural compound synthesis and the genetic basis for the loss of fruiting body formation.</title>
        <authorList>
            <person name="Zaburannyi N."/>
            <person name="Bunk B."/>
            <person name="Maier J."/>
            <person name="Overmann J."/>
            <person name="Mueller R."/>
        </authorList>
    </citation>
    <scope>NUCLEOTIDE SEQUENCE [LARGE SCALE GENOMIC DNA]</scope>
    <source>
        <strain evidence="9 10">Cm c5</strain>
    </source>
</reference>
<dbReference type="STRING" id="52.CMC5_083990"/>
<keyword evidence="2 5" id="KW-0547">Nucleotide-binding</keyword>
<dbReference type="GO" id="GO:0004674">
    <property type="term" value="F:protein serine/threonine kinase activity"/>
    <property type="evidence" value="ECO:0007669"/>
    <property type="project" value="TreeGrafter"/>
</dbReference>
<accession>A0A0K1ETP6</accession>
<proteinExistence type="predicted"/>
<dbReference type="Gene3D" id="3.30.200.20">
    <property type="entry name" value="Phosphorylase Kinase, domain 1"/>
    <property type="match status" value="1"/>
</dbReference>
<dbReference type="Proteomes" id="UP000067626">
    <property type="component" value="Chromosome"/>
</dbReference>
<keyword evidence="1" id="KW-0808">Transferase</keyword>
<evidence type="ECO:0000256" key="7">
    <source>
        <dbReference type="SAM" id="Phobius"/>
    </source>
</evidence>
<sequence>MSAAACRMSPTGTLRPGQRLPGTRLVVVKPLGQGGMGEVYEVEHVRLGRRFAVKVLHQELRDREDLAARIADEARLLGRIRHPGVVQAFDVGTTSDGRPYFVMELIAGQNLRALLGSRGALAPAEALGLLEQALGALGAVHGQGFVHRDVKLENLIVDARGRLTLIDFGVARRAAGGGPSHTLAGAIVGTPRTMAPEQCSPGAVDARADLYAAGLALYELVTGRGPFDDLRGNSQALRFAHCDRPVPSPSCFTRAGLPDTVEAIILRALEKEPGRRFQTVEEMAAAVAVAQAALEFSPGSRRRLGEVGAGVLGAAALHTGGLGASEGSADDVDAAEVYETAQATAQTEDTDATLPDLPAHPSGRALSRTHAPDPASRVARRLAPSAMSGRRLMTPERRRRGRSSPARALPRRHRAARPIAQKSPWLASPSPALTLGVCAIFLASMALALTLSAPREVDRQRETDGCKVAGRGPFFSPIPRGDPEES</sequence>
<dbReference type="InterPro" id="IPR011009">
    <property type="entry name" value="Kinase-like_dom_sf"/>
</dbReference>